<feature type="compositionally biased region" description="Basic and acidic residues" evidence="4">
    <location>
        <begin position="62"/>
        <end position="79"/>
    </location>
</feature>
<dbReference type="Pfam" id="PF04082">
    <property type="entry name" value="Fungal_trans"/>
    <property type="match status" value="1"/>
</dbReference>
<dbReference type="GO" id="GO:0005634">
    <property type="term" value="C:nucleus"/>
    <property type="evidence" value="ECO:0007669"/>
    <property type="project" value="UniProtKB-SubCell"/>
</dbReference>
<evidence type="ECO:0000313" key="7">
    <source>
        <dbReference type="Proteomes" id="UP001187682"/>
    </source>
</evidence>
<proteinExistence type="predicted"/>
<feature type="domain" description="Xylanolytic transcriptional activator regulatory" evidence="5">
    <location>
        <begin position="368"/>
        <end position="441"/>
    </location>
</feature>
<feature type="compositionally biased region" description="Low complexity" evidence="4">
    <location>
        <begin position="796"/>
        <end position="806"/>
    </location>
</feature>
<keyword evidence="2" id="KW-0479">Metal-binding</keyword>
<feature type="region of interest" description="Disordered" evidence="4">
    <location>
        <begin position="1"/>
        <end position="129"/>
    </location>
</feature>
<dbReference type="PANTHER" id="PTHR31001:SF50">
    <property type="entry name" value="ZN(II)2CYS6 TRANSCRIPTION FACTOR (EUROFUNG)"/>
    <property type="match status" value="1"/>
</dbReference>
<evidence type="ECO:0000313" key="6">
    <source>
        <dbReference type="EMBL" id="SPO02556.1"/>
    </source>
</evidence>
<accession>A0AAE8MXH2</accession>
<dbReference type="EMBL" id="ONZQ02000006">
    <property type="protein sequence ID" value="SPO02556.1"/>
    <property type="molecule type" value="Genomic_DNA"/>
</dbReference>
<keyword evidence="3" id="KW-0539">Nucleus</keyword>
<feature type="region of interest" description="Disordered" evidence="4">
    <location>
        <begin position="783"/>
        <end position="832"/>
    </location>
</feature>
<comment type="subcellular location">
    <subcellularLocation>
        <location evidence="1">Nucleus</location>
    </subcellularLocation>
</comment>
<dbReference type="SMART" id="SM00906">
    <property type="entry name" value="Fungal_trans"/>
    <property type="match status" value="1"/>
</dbReference>
<organism evidence="6 7">
    <name type="scientific">Cephalotrichum gorgonifer</name>
    <dbReference type="NCBI Taxonomy" id="2041049"/>
    <lineage>
        <taxon>Eukaryota</taxon>
        <taxon>Fungi</taxon>
        <taxon>Dikarya</taxon>
        <taxon>Ascomycota</taxon>
        <taxon>Pezizomycotina</taxon>
        <taxon>Sordariomycetes</taxon>
        <taxon>Hypocreomycetidae</taxon>
        <taxon>Microascales</taxon>
        <taxon>Microascaceae</taxon>
        <taxon>Cephalotrichum</taxon>
    </lineage>
</organism>
<gene>
    <name evidence="6" type="ORF">DNG_05229</name>
</gene>
<feature type="compositionally biased region" description="Low complexity" evidence="4">
    <location>
        <begin position="732"/>
        <end position="751"/>
    </location>
</feature>
<feature type="compositionally biased region" description="Pro residues" evidence="4">
    <location>
        <begin position="39"/>
        <end position="61"/>
    </location>
</feature>
<dbReference type="CDD" id="cd12148">
    <property type="entry name" value="fungal_TF_MHR"/>
    <property type="match status" value="1"/>
</dbReference>
<dbReference type="GO" id="GO:0003677">
    <property type="term" value="F:DNA binding"/>
    <property type="evidence" value="ECO:0007669"/>
    <property type="project" value="InterPro"/>
</dbReference>
<name>A0AAE8MXH2_9PEZI</name>
<protein>
    <recommendedName>
        <fullName evidence="5">Xylanolytic transcriptional activator regulatory domain-containing protein</fullName>
    </recommendedName>
</protein>
<keyword evidence="7" id="KW-1185">Reference proteome</keyword>
<dbReference type="GO" id="GO:0006351">
    <property type="term" value="P:DNA-templated transcription"/>
    <property type="evidence" value="ECO:0007669"/>
    <property type="project" value="InterPro"/>
</dbReference>
<evidence type="ECO:0000256" key="2">
    <source>
        <dbReference type="ARBA" id="ARBA00022723"/>
    </source>
</evidence>
<sequence>MDNDNDPDSPDPPAVIPPFAVLSPGTAAPQTVPSTAPSNPTPPGAAPLNPPQLRHLPPPEAHPSRRENDLLERLRKLEGVVEELSGQVDSERHGSTTSTNSPDAPQQEGGGGGEERNTSGPGFMEGLGSGGAILIANEDATGVSGRSTGAQPAVSYEANASLYKQFGRLVINKGKGRYISSAFWSSVKDELDQVREGVNSLSDETDYSTDDEIAEKMRPVPSDTYSHDAFMFGHRSASLDLGPFHPPPAHILRLWEIYQDNVEPAIKMIHVPTIDAIFQNLASGTGTLKPQDEALVFTIYYAAIVSLENDETEAEFGSPKTPLLARYRFALEQGMAKTNMLTDLDFTVLTALVLFLTVVRRHDDSRFCWTTTGLAIRIAQGLGLHRDGTSFKLPPYEVEMRRRVWWSICSLDMRCAEETGTDLTIVNRTFDTEFPSNINDADISPDSTEMPPSRVGLTDTAVAIVRHETLALCRRLFALATAAGSVCPKDAASSMAERERMLVKVYERVESSFLRHLADAPTDSSISVMVAMVARIIMAKSSLIIYQPMLFPGAGSDLSAEIKERLFVSAVEVVEYVRRLNSDPRFKRWRWLFQTYTHWHAVVYILLEMSRRTWTPILERAWEDVDGSLKDEYLAQLTRTADHLAVWMPLRRLLLKARRHRAAEITRMRADPEEVRRIHRDDARQNKTRSCFGHVGGMEVDHDLVRERWLALVAPGGLVSRGSSDDSGLGFAPTTARQPPSQPQQQQVHRQVPGHLTLATDEMQAMEYIDDLLDDPLNFYRSTSTLQSDGGGAQVRGGSSSGTTAPSAPPSRTDPDESGPLPNPPPFLWTGGWGEVEKVVPGITTGVEGLLGAAMGSGLGPFGDEEDGSMNLDVDFSWEAWQESVREMSGRTPMGNSGWGF</sequence>
<feature type="compositionally biased region" description="Polar residues" evidence="4">
    <location>
        <begin position="95"/>
        <end position="104"/>
    </location>
</feature>
<dbReference type="PANTHER" id="PTHR31001">
    <property type="entry name" value="UNCHARACTERIZED TRANSCRIPTIONAL REGULATORY PROTEIN"/>
    <property type="match status" value="1"/>
</dbReference>
<comment type="caution">
    <text evidence="6">The sequence shown here is derived from an EMBL/GenBank/DDBJ whole genome shotgun (WGS) entry which is preliminary data.</text>
</comment>
<dbReference type="AlphaFoldDB" id="A0AAE8MXH2"/>
<feature type="compositionally biased region" description="Polar residues" evidence="4">
    <location>
        <begin position="28"/>
        <end position="38"/>
    </location>
</feature>
<dbReference type="GO" id="GO:0008270">
    <property type="term" value="F:zinc ion binding"/>
    <property type="evidence" value="ECO:0007669"/>
    <property type="project" value="InterPro"/>
</dbReference>
<evidence type="ECO:0000256" key="3">
    <source>
        <dbReference type="ARBA" id="ARBA00023242"/>
    </source>
</evidence>
<reference evidence="6" key="1">
    <citation type="submission" date="2018-03" db="EMBL/GenBank/DDBJ databases">
        <authorList>
            <person name="Guldener U."/>
        </authorList>
    </citation>
    <scope>NUCLEOTIDE SEQUENCE</scope>
</reference>
<feature type="region of interest" description="Disordered" evidence="4">
    <location>
        <begin position="721"/>
        <end position="751"/>
    </location>
</feature>
<evidence type="ECO:0000259" key="5">
    <source>
        <dbReference type="SMART" id="SM00906"/>
    </source>
</evidence>
<evidence type="ECO:0000256" key="1">
    <source>
        <dbReference type="ARBA" id="ARBA00004123"/>
    </source>
</evidence>
<dbReference type="InterPro" id="IPR007219">
    <property type="entry name" value="XnlR_reg_dom"/>
</dbReference>
<dbReference type="Proteomes" id="UP001187682">
    <property type="component" value="Unassembled WGS sequence"/>
</dbReference>
<dbReference type="InterPro" id="IPR050613">
    <property type="entry name" value="Sec_Metabolite_Reg"/>
</dbReference>
<evidence type="ECO:0000256" key="4">
    <source>
        <dbReference type="SAM" id="MobiDB-lite"/>
    </source>
</evidence>